<comment type="similarity">
    <text evidence="1 7">Belongs to the NOB1 family.</text>
</comment>
<dbReference type="InterPro" id="IPR039907">
    <property type="entry name" value="NOB1"/>
</dbReference>
<evidence type="ECO:0000313" key="11">
    <source>
        <dbReference type="EMBL" id="RYO82957.1"/>
    </source>
</evidence>
<keyword evidence="5 7" id="KW-0862">Zinc</keyword>
<evidence type="ECO:0000256" key="2">
    <source>
        <dbReference type="ARBA" id="ARBA00022722"/>
    </source>
</evidence>
<dbReference type="Pfam" id="PF08772">
    <property type="entry name" value="Zn_ribbon_NOB1"/>
    <property type="match status" value="1"/>
</dbReference>
<dbReference type="SUPFAM" id="SSF144206">
    <property type="entry name" value="NOB1 zinc finger-like"/>
    <property type="match status" value="1"/>
</dbReference>
<feature type="region of interest" description="Disordered" evidence="8">
    <location>
        <begin position="439"/>
        <end position="489"/>
    </location>
</feature>
<protein>
    <recommendedName>
        <fullName evidence="7">20S-pre-rRNA D-site endonuclease NOB1</fullName>
    </recommendedName>
</protein>
<keyword evidence="2" id="KW-0540">Nuclease</keyword>
<dbReference type="InterPro" id="IPR036283">
    <property type="entry name" value="NOB1_Zf-like_sf"/>
</dbReference>
<feature type="compositionally biased region" description="Polar residues" evidence="8">
    <location>
        <begin position="1"/>
        <end position="10"/>
    </location>
</feature>
<feature type="compositionally biased region" description="Acidic residues" evidence="8">
    <location>
        <begin position="260"/>
        <end position="271"/>
    </location>
</feature>
<keyword evidence="12" id="KW-1185">Reference proteome</keyword>
<evidence type="ECO:0000256" key="4">
    <source>
        <dbReference type="ARBA" id="ARBA00022801"/>
    </source>
</evidence>
<gene>
    <name evidence="11" type="ORF">DL762_006379</name>
</gene>
<feature type="region of interest" description="Disordered" evidence="8">
    <location>
        <begin position="1"/>
        <end position="39"/>
    </location>
</feature>
<dbReference type="PANTHER" id="PTHR12814">
    <property type="entry name" value="RNA-BINDING PROTEIN NOB1"/>
    <property type="match status" value="1"/>
</dbReference>
<keyword evidence="3 7" id="KW-0479">Metal-binding</keyword>
<evidence type="ECO:0000256" key="5">
    <source>
        <dbReference type="ARBA" id="ARBA00022833"/>
    </source>
</evidence>
<dbReference type="PANTHER" id="PTHR12814:SF2">
    <property type="entry name" value="RNA-BINDING PROTEIN NOB1"/>
    <property type="match status" value="1"/>
</dbReference>
<comment type="subcellular location">
    <subcellularLocation>
        <location evidence="7">Nucleus</location>
        <location evidence="7">Nucleolus</location>
    </subcellularLocation>
</comment>
<keyword evidence="4" id="KW-0378">Hydrolase</keyword>
<evidence type="ECO:0000259" key="10">
    <source>
        <dbReference type="Pfam" id="PF17146"/>
    </source>
</evidence>
<name>A0ABY0H6U0_9PEZI</name>
<proteinExistence type="inferred from homology"/>
<comment type="function">
    <text evidence="7">Required for the synthesis of 40S ribosome subunits. Has a role in processing 20S pre-rRNA into the mature 18S rRNA, where it is required for cleavage at the 3' end of the mature 18S rRNA (D-site). Accompanies the 20S pre-rRNA from the nucleus to the cytoplasm.</text>
</comment>
<feature type="domain" description="Ribonuclease PIN" evidence="10">
    <location>
        <begin position="33"/>
        <end position="125"/>
    </location>
</feature>
<dbReference type="Proteomes" id="UP000294003">
    <property type="component" value="Unassembled WGS sequence"/>
</dbReference>
<evidence type="ECO:0000256" key="1">
    <source>
        <dbReference type="ARBA" id="ARBA00005858"/>
    </source>
</evidence>
<dbReference type="Gene3D" id="6.20.210.10">
    <property type="entry name" value="Nin one binding (NOB1), Zn-ribbon-like"/>
    <property type="match status" value="1"/>
</dbReference>
<dbReference type="EMBL" id="QJNS01000200">
    <property type="protein sequence ID" value="RYO82957.1"/>
    <property type="molecule type" value="Genomic_DNA"/>
</dbReference>
<evidence type="ECO:0000259" key="9">
    <source>
        <dbReference type="Pfam" id="PF08772"/>
    </source>
</evidence>
<feature type="compositionally biased region" description="Low complexity" evidence="8">
    <location>
        <begin position="241"/>
        <end position="253"/>
    </location>
</feature>
<dbReference type="Pfam" id="PF17146">
    <property type="entry name" value="PIN_6"/>
    <property type="match status" value="1"/>
</dbReference>
<evidence type="ECO:0000313" key="12">
    <source>
        <dbReference type="Proteomes" id="UP000294003"/>
    </source>
</evidence>
<dbReference type="InterPro" id="IPR017117">
    <property type="entry name" value="Nob1_euk"/>
</dbReference>
<dbReference type="InterPro" id="IPR014881">
    <property type="entry name" value="NOB1_Zn-bd"/>
</dbReference>
<dbReference type="PIRSF" id="PIRSF037125">
    <property type="entry name" value="D-site_20S_pre-rRNA_nuclease"/>
    <property type="match status" value="1"/>
</dbReference>
<sequence length="489" mass="53360">MASTTESQQATPPPANPESGPTTDTPTKPMHSLVLDAGPLIKNDPPVSTLLSQAHELYTIPSVIETEIRDAATRARVETTLAPFLKLRDPRPESVRFVREFARRTGDLGVLSKPDIALVALAYELECERNGGDWRLRRVPGQKGLNGRAPAKAEDAKADEPADAENKPEKEGDGQNSAEDAPLETGVADKSQDESQFQTEPVVPQEEVSHQLNSLSLEGAEASTQAAASEERVPTMETTKQAQPQNQAPEAANGQVEGNGDAEDDDEDEEGWITPSNLKKHQEKDQYAAPQQPIQRFLQVALLTSDYAMQNVALRMNLNLVSPRLARVTRVKTWALRCHGCFQVTRDHKSGEKRQFCPRCGQATLTRVSVSTDQATGAFTLHLKQNFQWNNRGNVYSVPKPTHGSASGKLQAGARGGGGKNGWGRDLILAEDQKEYVRQKDEQRRAAAGGRDLMDEDYLPSILSGDRKGGGPGRIKVGAGRSVNSRKRR</sequence>
<feature type="compositionally biased region" description="Basic and acidic residues" evidence="8">
    <location>
        <begin position="151"/>
        <end position="173"/>
    </location>
</feature>
<keyword evidence="6 7" id="KW-0539">Nucleus</keyword>
<accession>A0ABY0H6U0</accession>
<feature type="compositionally biased region" description="Low complexity" evidence="8">
    <location>
        <begin position="218"/>
        <end position="228"/>
    </location>
</feature>
<evidence type="ECO:0000256" key="6">
    <source>
        <dbReference type="ARBA" id="ARBA00023242"/>
    </source>
</evidence>
<reference evidence="11 12" key="1">
    <citation type="submission" date="2018-06" db="EMBL/GenBank/DDBJ databases">
        <title>Complete Genomes of Monosporascus.</title>
        <authorList>
            <person name="Robinson A.J."/>
            <person name="Natvig D.O."/>
        </authorList>
    </citation>
    <scope>NUCLEOTIDE SEQUENCE [LARGE SCALE GENOMIC DNA]</scope>
    <source>
        <strain evidence="11 12">CBS 609.92</strain>
    </source>
</reference>
<evidence type="ECO:0000256" key="7">
    <source>
        <dbReference type="PIRNR" id="PIRNR037125"/>
    </source>
</evidence>
<feature type="region of interest" description="Disordered" evidence="8">
    <location>
        <begin position="401"/>
        <end position="424"/>
    </location>
</feature>
<dbReference type="InterPro" id="IPR033411">
    <property type="entry name" value="Ribonuclease_PIN"/>
</dbReference>
<organism evidence="11 12">
    <name type="scientific">Monosporascus cannonballus</name>
    <dbReference type="NCBI Taxonomy" id="155416"/>
    <lineage>
        <taxon>Eukaryota</taxon>
        <taxon>Fungi</taxon>
        <taxon>Dikarya</taxon>
        <taxon>Ascomycota</taxon>
        <taxon>Pezizomycotina</taxon>
        <taxon>Sordariomycetes</taxon>
        <taxon>Xylariomycetidae</taxon>
        <taxon>Xylariales</taxon>
        <taxon>Xylariales incertae sedis</taxon>
        <taxon>Monosporascus</taxon>
    </lineage>
</organism>
<dbReference type="CDD" id="cd09876">
    <property type="entry name" value="PIN_Nob1-like"/>
    <property type="match status" value="1"/>
</dbReference>
<dbReference type="Gene3D" id="3.40.50.1010">
    <property type="entry name" value="5'-nuclease"/>
    <property type="match status" value="1"/>
</dbReference>
<evidence type="ECO:0000256" key="3">
    <source>
        <dbReference type="ARBA" id="ARBA00022723"/>
    </source>
</evidence>
<evidence type="ECO:0000256" key="8">
    <source>
        <dbReference type="SAM" id="MobiDB-lite"/>
    </source>
</evidence>
<feature type="domain" description="Nin one binding (NOB1) Zn-ribbon-like" evidence="9">
    <location>
        <begin position="328"/>
        <end position="404"/>
    </location>
</feature>
<feature type="region of interest" description="Disordered" evidence="8">
    <location>
        <begin position="134"/>
        <end position="287"/>
    </location>
</feature>
<comment type="caution">
    <text evidence="11">The sequence shown here is derived from an EMBL/GenBank/DDBJ whole genome shotgun (WGS) entry which is preliminary data.</text>
</comment>